<evidence type="ECO:0000313" key="3">
    <source>
        <dbReference type="EMBL" id="KTE93145.1"/>
    </source>
</evidence>
<reference evidence="3 4" key="2">
    <citation type="submission" date="2015-12" db="EMBL/GenBank/DDBJ databases">
        <title>Draft Genome Sequence of Desulfitobacterium hafniense Strain DH, a Sulfate-reducing Bacterium Isolated from Paddy Soils.</title>
        <authorList>
            <person name="Bao P."/>
            <person name="Zhang X."/>
            <person name="Li G."/>
        </authorList>
    </citation>
    <scope>NUCLEOTIDE SEQUENCE [LARGE SCALE GENOMIC DNA]</scope>
    <source>
        <strain evidence="3 4">DH</strain>
    </source>
</reference>
<dbReference type="AlphaFoldDB" id="A0A098B297"/>
<sequence>MIKAILFDLDGTLTLMDQEEFMKNYIGLLAPRFKQYISPDKFAKQLNRSTEVMIKQPQEGKTNLQTFFADFTKATGLTYHTLWPVFEAFYTTDFPALRLLVKLNPHGKEAVETALQNGYTVAIAANPVMPLLAIEERIRWAELSPQIFSVIPSIESFHYCKPHTGFYAELAENLGLQPSECLMVGNHPVEDVAAQEIGMQTFYVGEPVEGIQTTYQGDISDLTRKIREGSL</sequence>
<dbReference type="EMBL" id="LOCK01000008">
    <property type="protein sequence ID" value="KTE93145.1"/>
    <property type="molecule type" value="Genomic_DNA"/>
</dbReference>
<dbReference type="PANTHER" id="PTHR43316:SF3">
    <property type="entry name" value="HALOACID DEHALOGENASE, TYPE II (AFU_ORTHOLOGUE AFUA_2G07750)-RELATED"/>
    <property type="match status" value="1"/>
</dbReference>
<proteinExistence type="predicted"/>
<dbReference type="GO" id="GO:0016787">
    <property type="term" value="F:hydrolase activity"/>
    <property type="evidence" value="ECO:0007669"/>
    <property type="project" value="UniProtKB-KW"/>
</dbReference>
<dbReference type="Gene3D" id="3.40.50.1000">
    <property type="entry name" value="HAD superfamily/HAD-like"/>
    <property type="match status" value="1"/>
</dbReference>
<evidence type="ECO:0000256" key="1">
    <source>
        <dbReference type="ARBA" id="ARBA00022801"/>
    </source>
</evidence>
<protein>
    <submittedName>
        <fullName evidence="2 3">Hydrolase</fullName>
    </submittedName>
</protein>
<dbReference type="EMBL" id="LK996017">
    <property type="protein sequence ID" value="CDX01996.1"/>
    <property type="molecule type" value="Genomic_DNA"/>
</dbReference>
<evidence type="ECO:0000313" key="2">
    <source>
        <dbReference type="EMBL" id="CDX01996.1"/>
    </source>
</evidence>
<gene>
    <name evidence="3" type="ORF">AT727_15555</name>
    <name evidence="2" type="ORF">DPCES_2109</name>
</gene>
<name>A0A098B297_DESHA</name>
<dbReference type="SUPFAM" id="SSF56784">
    <property type="entry name" value="HAD-like"/>
    <property type="match status" value="1"/>
</dbReference>
<evidence type="ECO:0000313" key="4">
    <source>
        <dbReference type="Proteomes" id="UP000054623"/>
    </source>
</evidence>
<organism evidence="2">
    <name type="scientific">Desulfitobacterium hafniense</name>
    <name type="common">Desulfitobacterium frappieri</name>
    <dbReference type="NCBI Taxonomy" id="49338"/>
    <lineage>
        <taxon>Bacteria</taxon>
        <taxon>Bacillati</taxon>
        <taxon>Bacillota</taxon>
        <taxon>Clostridia</taxon>
        <taxon>Eubacteriales</taxon>
        <taxon>Desulfitobacteriaceae</taxon>
        <taxon>Desulfitobacterium</taxon>
    </lineage>
</organism>
<dbReference type="OrthoDB" id="9809962at2"/>
<dbReference type="InterPro" id="IPR036412">
    <property type="entry name" value="HAD-like_sf"/>
</dbReference>
<reference evidence="2" key="1">
    <citation type="submission" date="2014-07" db="EMBL/GenBank/DDBJ databases">
        <authorList>
            <person name="Hornung V.Bastian."/>
        </authorList>
    </citation>
    <scope>NUCLEOTIDE SEQUENCE</scope>
    <source>
        <strain evidence="2">PCE-S</strain>
    </source>
</reference>
<dbReference type="PANTHER" id="PTHR43316">
    <property type="entry name" value="HYDROLASE, HALOACID DELAHOGENASE-RELATED"/>
    <property type="match status" value="1"/>
</dbReference>
<dbReference type="Pfam" id="PF00702">
    <property type="entry name" value="Hydrolase"/>
    <property type="match status" value="1"/>
</dbReference>
<dbReference type="Proteomes" id="UP000054623">
    <property type="component" value="Unassembled WGS sequence"/>
</dbReference>
<dbReference type="SFLD" id="SFLDG01129">
    <property type="entry name" value="C1.5:_HAD__Beta-PGM__Phosphata"/>
    <property type="match status" value="1"/>
</dbReference>
<dbReference type="RefSeq" id="WP_005812980.1">
    <property type="nucleotide sequence ID" value="NZ_CABKQQ010000043.1"/>
</dbReference>
<keyword evidence="1 2" id="KW-0378">Hydrolase</keyword>
<accession>A0A098B297</accession>
<dbReference type="PATRIC" id="fig|49338.4.peg.2273"/>
<dbReference type="InterPro" id="IPR051540">
    <property type="entry name" value="S-2-haloacid_dehalogenase"/>
</dbReference>
<dbReference type="InterPro" id="IPR023214">
    <property type="entry name" value="HAD_sf"/>
</dbReference>
<dbReference type="SFLD" id="SFLDS00003">
    <property type="entry name" value="Haloacid_Dehalogenase"/>
    <property type="match status" value="1"/>
</dbReference>